<evidence type="ECO:0000256" key="1">
    <source>
        <dbReference type="SAM" id="Phobius"/>
    </source>
</evidence>
<name>A0A7S0AXS6_9DINO</name>
<dbReference type="EMBL" id="HBEG01037624">
    <property type="protein sequence ID" value="CAD8376718.1"/>
    <property type="molecule type" value="Transcribed_RNA"/>
</dbReference>
<keyword evidence="1" id="KW-0812">Transmembrane</keyword>
<reference evidence="2" key="1">
    <citation type="submission" date="2021-01" db="EMBL/GenBank/DDBJ databases">
        <authorList>
            <person name="Corre E."/>
            <person name="Pelletier E."/>
            <person name="Niang G."/>
            <person name="Scheremetjew M."/>
            <person name="Finn R."/>
            <person name="Kale V."/>
            <person name="Holt S."/>
            <person name="Cochrane G."/>
            <person name="Meng A."/>
            <person name="Brown T."/>
            <person name="Cohen L."/>
        </authorList>
    </citation>
    <scope>NUCLEOTIDE SEQUENCE</scope>
    <source>
        <strain evidence="2">Pbaha01</strain>
    </source>
</reference>
<protein>
    <submittedName>
        <fullName evidence="2">Uncharacterized protein</fullName>
    </submittedName>
</protein>
<organism evidence="2">
    <name type="scientific">Pyrodinium bahamense</name>
    <dbReference type="NCBI Taxonomy" id="73915"/>
    <lineage>
        <taxon>Eukaryota</taxon>
        <taxon>Sar</taxon>
        <taxon>Alveolata</taxon>
        <taxon>Dinophyceae</taxon>
        <taxon>Gonyaulacales</taxon>
        <taxon>Pyrocystaceae</taxon>
        <taxon>Pyrodinium</taxon>
    </lineage>
</organism>
<accession>A0A7S0AXS6</accession>
<feature type="transmembrane region" description="Helical" evidence="1">
    <location>
        <begin position="100"/>
        <end position="122"/>
    </location>
</feature>
<gene>
    <name evidence="2" type="ORF">PBAH0796_LOCUS22953</name>
</gene>
<keyword evidence="1" id="KW-0472">Membrane</keyword>
<keyword evidence="1" id="KW-1133">Transmembrane helix</keyword>
<proteinExistence type="predicted"/>
<dbReference type="AlphaFoldDB" id="A0A7S0AXS6"/>
<sequence>MPAPGPRGPVMVSGNYGDRPLLPSQSFKTGQTGPCGTGACNSANCGVASCGTTDYDEALIPSYVGGGRGCYRQETQYKYVGAGAGEFDLLAVPSNVRPNYCFCISLCATLALLLPLLLWLLLTHVPTGGGGVDASAQVQQQAVRFDCTAGFRKWRTSWPDKKKAYCCETEKRGCENDMDCSEGRMHWESWPDEKKAACCNKPGVCAKPAPSPATTSQPHDCNIGFEDWVHRWSIPKRVYCCLNARRGCPTAPPLPKPPPPTTPAPPFDCNAGFPNWHVGWSQAKKAWCCTHVGKGCEVPTVTSLPYDCNSDYVDCYHCLMTRWSVGKRAWCCAHARRGCATPAPPAVPATTSLPFDCNAGFNNWQAGWSPSKMAWCCQQQHKGCKPPTPATTECPPQDCNAGFANWRAGWTPQKKTWCCQHQGKGCM</sequence>
<evidence type="ECO:0000313" key="2">
    <source>
        <dbReference type="EMBL" id="CAD8376718.1"/>
    </source>
</evidence>